<name>A0A150GX13_GONPE</name>
<keyword evidence="1" id="KW-0175">Coiled coil</keyword>
<proteinExistence type="predicted"/>
<evidence type="ECO:0000313" key="4">
    <source>
        <dbReference type="Proteomes" id="UP000075714"/>
    </source>
</evidence>
<dbReference type="OrthoDB" id="537322at2759"/>
<feature type="region of interest" description="Disordered" evidence="2">
    <location>
        <begin position="1505"/>
        <end position="1558"/>
    </location>
</feature>
<feature type="compositionally biased region" description="Gly residues" evidence="2">
    <location>
        <begin position="1514"/>
        <end position="1524"/>
    </location>
</feature>
<feature type="coiled-coil region" evidence="1">
    <location>
        <begin position="1442"/>
        <end position="1469"/>
    </location>
</feature>
<accession>A0A150GX13</accession>
<dbReference type="PANTHER" id="PTHR22640">
    <property type="entry name" value="STRUCTURAL MAINTENANCE OF CHROMOSOMES FLEXIBLE HINGE DOMAIN-CONTAINING PROTEIN 1"/>
    <property type="match status" value="1"/>
</dbReference>
<protein>
    <submittedName>
        <fullName evidence="3">Uncharacterized protein</fullName>
    </submittedName>
</protein>
<keyword evidence="4" id="KW-1185">Reference proteome</keyword>
<dbReference type="EMBL" id="LSYV01000006">
    <property type="protein sequence ID" value="KXZ54446.1"/>
    <property type="molecule type" value="Genomic_DNA"/>
</dbReference>
<comment type="caution">
    <text evidence="3">The sequence shown here is derived from an EMBL/GenBank/DDBJ whole genome shotgun (WGS) entry which is preliminary data.</text>
</comment>
<dbReference type="GO" id="GO:0006302">
    <property type="term" value="P:double-strand break repair"/>
    <property type="evidence" value="ECO:0007669"/>
    <property type="project" value="InterPro"/>
</dbReference>
<evidence type="ECO:0000256" key="2">
    <source>
        <dbReference type="SAM" id="MobiDB-lite"/>
    </source>
</evidence>
<feature type="compositionally biased region" description="Gly residues" evidence="2">
    <location>
        <begin position="582"/>
        <end position="592"/>
    </location>
</feature>
<evidence type="ECO:0000256" key="1">
    <source>
        <dbReference type="SAM" id="Coils"/>
    </source>
</evidence>
<evidence type="ECO:0000313" key="3">
    <source>
        <dbReference type="EMBL" id="KXZ54446.1"/>
    </source>
</evidence>
<organism evidence="3 4">
    <name type="scientific">Gonium pectorale</name>
    <name type="common">Green alga</name>
    <dbReference type="NCBI Taxonomy" id="33097"/>
    <lineage>
        <taxon>Eukaryota</taxon>
        <taxon>Viridiplantae</taxon>
        <taxon>Chlorophyta</taxon>
        <taxon>core chlorophytes</taxon>
        <taxon>Chlorophyceae</taxon>
        <taxon>CS clade</taxon>
        <taxon>Chlamydomonadales</taxon>
        <taxon>Volvocaceae</taxon>
        <taxon>Gonium</taxon>
    </lineage>
</organism>
<dbReference type="PANTHER" id="PTHR22640:SF2">
    <property type="entry name" value="STRUCTURAL MAINTENANCE OF CHROMOSOMES FLEXIBLE HINGE DOMAIN-CONTAINING PROTEIN 1"/>
    <property type="match status" value="1"/>
</dbReference>
<reference evidence="4" key="1">
    <citation type="journal article" date="2016" name="Nat. Commun.">
        <title>The Gonium pectorale genome demonstrates co-option of cell cycle regulation during the evolution of multicellularity.</title>
        <authorList>
            <person name="Hanschen E.R."/>
            <person name="Marriage T.N."/>
            <person name="Ferris P.J."/>
            <person name="Hamaji T."/>
            <person name="Toyoda A."/>
            <person name="Fujiyama A."/>
            <person name="Neme R."/>
            <person name="Noguchi H."/>
            <person name="Minakuchi Y."/>
            <person name="Suzuki M."/>
            <person name="Kawai-Toyooka H."/>
            <person name="Smith D.R."/>
            <person name="Sparks H."/>
            <person name="Anderson J."/>
            <person name="Bakaric R."/>
            <person name="Luria V."/>
            <person name="Karger A."/>
            <person name="Kirschner M.W."/>
            <person name="Durand P.M."/>
            <person name="Michod R.E."/>
            <person name="Nozaki H."/>
            <person name="Olson B.J."/>
        </authorList>
    </citation>
    <scope>NUCLEOTIDE SEQUENCE [LARGE SCALE GENOMIC DNA]</scope>
    <source>
        <strain evidence="4">NIES-2863</strain>
    </source>
</reference>
<sequence>MPDLHVHLVDARGAKLPLSPELVERLRQPWSVRGGAGTAGAAAAASAGGGHPLQVAAEVHQGDRLNLELRLQKRTAAGAGGLHVSDDRTALVVRGLYIKPLPMKQTTEGKKATVPSLTVRLTVTLALGAGGASLGTATAAGGDPPELLLISKGAELDNDLDLRLEDAHGNPFHLISKQERPRIKLQCVRLGLGAGPSPVSFRKQGAASAATGRGNSGRSEWVDSAELDFDNSGNFLKLRKSDVCATGLPGDEGTLSLTLAERRGAGAAAATGAGPSTGGPATCSQLTAFVRICKVVLGVEEIRDEDAGDAAPRPPNAHVRDYLLDGTVSVKREGGNITWEELEAPGEDGKSLLEAAFERRFEYTCEGPKELFIRPCGSILRSRQAVQDAVRGALFGKDVVYEQCFVIQPNPLRLNGLRLSLSDEADDVVDEAMAADVKVFVGERDAYAGSIKLRFEAGRVVLPELQLLPDDFRGPALVASVHIRDREATHFCYGTFYVRELRPPQPRNGRPTAPIDAAVLMAQGISLANSLDFRVQSGEVLTLPLVLLDKMGLPIAIPDYLPALVEQYTAAVLRLEDEDAPGGTGGAAGGSRGAASRSRKRGTSVAQGGHPCQIVRWIWPQQSGPGGGLAAMEVDAPAAQQASPPPPPLPIIWLEVRLAQAQGPAGLSISLEAPADVSPQHGLPLMHIGLPLNFTHGVLAPDGYRLTVQAPAEVQPQSSEEHPQRNAEAKAVLPAPAADRRVRIFQLDVKEQTELKLSIQLLDSNGCLVKEDGSFLLRHVEHPSGTVKEQPLRVSNGVLAMSVPVGAGAGWRSGPQLLLLQPASKNFAHEGAEPLCVYLSVLPGRYPVNPLELLWLGDPDTAPAHDRPRFKLQLTNGDAQGDGASGPLVPAFKLLVHSADGSKFEASELQPLRLQYERLVELDGEMRWVEDSGQPVTQLQAASGGSFTAQQGQVPLPTKAGPVWRLVAIYQGKLCLCMIVFTSAAVRLSINYPRIVNAHRRLEPRPVLELELLAAPPARIALAAECDNALGPVASRHVATVLSAEALATYSVPALHGQLVDRHGNASTPKQPRCMALVARTRAVGEADAAGAAATAGAEDNGPLVLTHCDVSVVDGSFQLPACALGEAGLSAGCDTELSLALMAEDRETPGEPALLLRTLYVSSLGDGAALRTRMEDLKLQPEPELAVDQVINQMGWEIQRLGGPPYMEAGTLVRWSSNRQQQQAAGSAPPLSCCLTPRVADMNNNGYRRLVLMAEACYGVASALGPLVMLGAAERQDVGIALGQLMGGRSEKVFRPGGSMNDLLDPRTAGRGGNRFDLDSDSTHPQRVLDFGVGEADLRQTMLNFALGDAMVFEGEEHIDAFKARCAAGGVNLDVKLIALDNRGGYNLGDPGDVSFGERRVPDVRLSGIPEHMVTPLSEDGKSGGALDLRIRAAQVRAHALRVHCEQLRTCQRNLKDAEADLLAKEQLTGAKKAALATLRAQREPELATLRATHAECAAEMARVAARERQQQHGGGGGVGGQRSGRQGNVKGAFGRGRADGGGTTQEEPHRSKRQRV</sequence>
<gene>
    <name evidence="3" type="ORF">GPECTOR_5g98</name>
</gene>
<dbReference type="Proteomes" id="UP000075714">
    <property type="component" value="Unassembled WGS sequence"/>
</dbReference>
<feature type="region of interest" description="Disordered" evidence="2">
    <location>
        <begin position="580"/>
        <end position="608"/>
    </location>
</feature>
<dbReference type="InterPro" id="IPR038892">
    <property type="entry name" value="SMCHD1"/>
</dbReference>